<evidence type="ECO:0000256" key="2">
    <source>
        <dbReference type="SAM" id="Phobius"/>
    </source>
</evidence>
<sequence>MDAVFSGTKVTDKGRIAGITVGAASGCLVYMSLMVLLFRKFRKNNKNLELPLTDSESSFGMSSDDYSSYSNESGSGFSAIFARLNNNSNSNSNGTLPAGSPTHPHMSQVRAGNISQPVQASNSLGWYS</sequence>
<dbReference type="OrthoDB" id="3366093at2759"/>
<dbReference type="GO" id="GO:0007232">
    <property type="term" value="P:osmosensory signaling pathway via Sho1 osmosensor"/>
    <property type="evidence" value="ECO:0007669"/>
    <property type="project" value="InterPro"/>
</dbReference>
<dbReference type="PANTHER" id="PTHR35778:SF1">
    <property type="entry name" value="SIGNALING MUCIN HKR1-RELATED"/>
    <property type="match status" value="1"/>
</dbReference>
<dbReference type="GO" id="GO:0031505">
    <property type="term" value="P:fungal-type cell wall organization"/>
    <property type="evidence" value="ECO:0007669"/>
    <property type="project" value="TreeGrafter"/>
</dbReference>
<dbReference type="PANTHER" id="PTHR35778">
    <property type="entry name" value="SIGNALING MUCIN HKR1-RELATED"/>
    <property type="match status" value="1"/>
</dbReference>
<dbReference type="GO" id="GO:0000282">
    <property type="term" value="P:cellular bud site selection"/>
    <property type="evidence" value="ECO:0007669"/>
    <property type="project" value="TreeGrafter"/>
</dbReference>
<dbReference type="GO" id="GO:0005886">
    <property type="term" value="C:plasma membrane"/>
    <property type="evidence" value="ECO:0007669"/>
    <property type="project" value="InterPro"/>
</dbReference>
<dbReference type="AlphaFoldDB" id="A5DUA2"/>
<protein>
    <submittedName>
        <fullName evidence="3">Uncharacterized protein</fullName>
    </submittedName>
</protein>
<evidence type="ECO:0000313" key="3">
    <source>
        <dbReference type="EMBL" id="EDK42760.1"/>
    </source>
</evidence>
<dbReference type="GO" id="GO:0006972">
    <property type="term" value="P:hyperosmotic response"/>
    <property type="evidence" value="ECO:0007669"/>
    <property type="project" value="TreeGrafter"/>
</dbReference>
<gene>
    <name evidence="3" type="ORF">LELG_00938</name>
</gene>
<keyword evidence="2" id="KW-1133">Transmembrane helix</keyword>
<evidence type="ECO:0000313" key="4">
    <source>
        <dbReference type="Proteomes" id="UP000001996"/>
    </source>
</evidence>
<dbReference type="GO" id="GO:0009986">
    <property type="term" value="C:cell surface"/>
    <property type="evidence" value="ECO:0007669"/>
    <property type="project" value="TreeGrafter"/>
</dbReference>
<feature type="transmembrane region" description="Helical" evidence="2">
    <location>
        <begin position="16"/>
        <end position="38"/>
    </location>
</feature>
<dbReference type="InterPro" id="IPR039295">
    <property type="entry name" value="MSB2"/>
</dbReference>
<dbReference type="Proteomes" id="UP000001996">
    <property type="component" value="Unassembled WGS sequence"/>
</dbReference>
<evidence type="ECO:0000256" key="1">
    <source>
        <dbReference type="SAM" id="MobiDB-lite"/>
    </source>
</evidence>
<keyword evidence="2" id="KW-0472">Membrane</keyword>
<dbReference type="STRING" id="379508.A5DUA2"/>
<keyword evidence="2" id="KW-0812">Transmembrane</keyword>
<dbReference type="HOGENOM" id="CLU_1959981_0_0_1"/>
<dbReference type="GO" id="GO:0001402">
    <property type="term" value="P:signal transduction involved in filamentous growth"/>
    <property type="evidence" value="ECO:0007669"/>
    <property type="project" value="TreeGrafter"/>
</dbReference>
<keyword evidence="4" id="KW-1185">Reference proteome</keyword>
<accession>A5DUA2</accession>
<dbReference type="GO" id="GO:0005576">
    <property type="term" value="C:extracellular region"/>
    <property type="evidence" value="ECO:0007669"/>
    <property type="project" value="TreeGrafter"/>
</dbReference>
<dbReference type="GO" id="GO:0005034">
    <property type="term" value="F:osmosensor activity"/>
    <property type="evidence" value="ECO:0007669"/>
    <property type="project" value="InterPro"/>
</dbReference>
<proteinExistence type="predicted"/>
<organism evidence="3 4">
    <name type="scientific">Lodderomyces elongisporus (strain ATCC 11503 / CBS 2605 / JCM 1781 / NBRC 1676 / NRRL YB-4239)</name>
    <name type="common">Yeast</name>
    <name type="synonym">Saccharomyces elongisporus</name>
    <dbReference type="NCBI Taxonomy" id="379508"/>
    <lineage>
        <taxon>Eukaryota</taxon>
        <taxon>Fungi</taxon>
        <taxon>Dikarya</taxon>
        <taxon>Ascomycota</taxon>
        <taxon>Saccharomycotina</taxon>
        <taxon>Pichiomycetes</taxon>
        <taxon>Debaryomycetaceae</taxon>
        <taxon>Candida/Lodderomyces clade</taxon>
        <taxon>Lodderomyces</taxon>
    </lineage>
</organism>
<dbReference type="VEuPathDB" id="FungiDB:LELG_00938"/>
<dbReference type="InParanoid" id="A5DUA2"/>
<name>A5DUA2_LODEL</name>
<feature type="region of interest" description="Disordered" evidence="1">
    <location>
        <begin position="88"/>
        <end position="108"/>
    </location>
</feature>
<reference evidence="3 4" key="1">
    <citation type="journal article" date="2009" name="Nature">
        <title>Evolution of pathogenicity and sexual reproduction in eight Candida genomes.</title>
        <authorList>
            <person name="Butler G."/>
            <person name="Rasmussen M.D."/>
            <person name="Lin M.F."/>
            <person name="Santos M.A."/>
            <person name="Sakthikumar S."/>
            <person name="Munro C.A."/>
            <person name="Rheinbay E."/>
            <person name="Grabherr M."/>
            <person name="Forche A."/>
            <person name="Reedy J.L."/>
            <person name="Agrafioti I."/>
            <person name="Arnaud M.B."/>
            <person name="Bates S."/>
            <person name="Brown A.J."/>
            <person name="Brunke S."/>
            <person name="Costanzo M.C."/>
            <person name="Fitzpatrick D.A."/>
            <person name="de Groot P.W."/>
            <person name="Harris D."/>
            <person name="Hoyer L.L."/>
            <person name="Hube B."/>
            <person name="Klis F.M."/>
            <person name="Kodira C."/>
            <person name="Lennard N."/>
            <person name="Logue M.E."/>
            <person name="Martin R."/>
            <person name="Neiman A.M."/>
            <person name="Nikolaou E."/>
            <person name="Quail M.A."/>
            <person name="Quinn J."/>
            <person name="Santos M.C."/>
            <person name="Schmitzberger F.F."/>
            <person name="Sherlock G."/>
            <person name="Shah P."/>
            <person name="Silverstein K.A."/>
            <person name="Skrzypek M.S."/>
            <person name="Soll D."/>
            <person name="Staggs R."/>
            <person name="Stansfield I."/>
            <person name="Stumpf M.P."/>
            <person name="Sudbery P.E."/>
            <person name="Srikantha T."/>
            <person name="Zeng Q."/>
            <person name="Berman J."/>
            <person name="Berriman M."/>
            <person name="Heitman J."/>
            <person name="Gow N.A."/>
            <person name="Lorenz M.C."/>
            <person name="Birren B.W."/>
            <person name="Kellis M."/>
            <person name="Cuomo C.A."/>
        </authorList>
    </citation>
    <scope>NUCLEOTIDE SEQUENCE [LARGE SCALE GENOMIC DNA]</scope>
    <source>
        <strain evidence="4">ATCC 11503 / BCRC 21390 / CBS 2605 / JCM 1781 / NBRC 1676 / NRRL YB-4239</strain>
    </source>
</reference>
<dbReference type="EMBL" id="CH981524">
    <property type="protein sequence ID" value="EDK42760.1"/>
    <property type="molecule type" value="Genomic_DNA"/>
</dbReference>
<dbReference type="GO" id="GO:0030427">
    <property type="term" value="C:site of polarized growth"/>
    <property type="evidence" value="ECO:0007669"/>
    <property type="project" value="TreeGrafter"/>
</dbReference>